<dbReference type="AlphaFoldDB" id="A0A9Q0KGK9"/>
<reference evidence="1" key="1">
    <citation type="journal article" date="2023" name="Plant J.">
        <title>The genome of the king protea, Protea cynaroides.</title>
        <authorList>
            <person name="Chang J."/>
            <person name="Duong T.A."/>
            <person name="Schoeman C."/>
            <person name="Ma X."/>
            <person name="Roodt D."/>
            <person name="Barker N."/>
            <person name="Li Z."/>
            <person name="Van de Peer Y."/>
            <person name="Mizrachi E."/>
        </authorList>
    </citation>
    <scope>NUCLEOTIDE SEQUENCE</scope>
    <source>
        <tissue evidence="1">Young leaves</tissue>
    </source>
</reference>
<evidence type="ECO:0000313" key="1">
    <source>
        <dbReference type="EMBL" id="KAJ4970099.1"/>
    </source>
</evidence>
<gene>
    <name evidence="1" type="ORF">NE237_003198</name>
</gene>
<accession>A0A9Q0KGK9</accession>
<sequence length="102" mass="11435">MEGDRRFQYISNWNPFKLNGSEERERGRMKREKAESSLDGLRLEFEICQPVVRLGWFCTNPAQSGRIAPPAVLANVVLGGKFGCSMKANCVLKLGFLAAIEE</sequence>
<comment type="caution">
    <text evidence="1">The sequence shown here is derived from an EMBL/GenBank/DDBJ whole genome shotgun (WGS) entry which is preliminary data.</text>
</comment>
<evidence type="ECO:0000313" key="2">
    <source>
        <dbReference type="Proteomes" id="UP001141806"/>
    </source>
</evidence>
<keyword evidence="2" id="KW-1185">Reference proteome</keyword>
<name>A0A9Q0KGK9_9MAGN</name>
<organism evidence="1 2">
    <name type="scientific">Protea cynaroides</name>
    <dbReference type="NCBI Taxonomy" id="273540"/>
    <lineage>
        <taxon>Eukaryota</taxon>
        <taxon>Viridiplantae</taxon>
        <taxon>Streptophyta</taxon>
        <taxon>Embryophyta</taxon>
        <taxon>Tracheophyta</taxon>
        <taxon>Spermatophyta</taxon>
        <taxon>Magnoliopsida</taxon>
        <taxon>Proteales</taxon>
        <taxon>Proteaceae</taxon>
        <taxon>Protea</taxon>
    </lineage>
</organism>
<dbReference type="EMBL" id="JAMYWD010000005">
    <property type="protein sequence ID" value="KAJ4970099.1"/>
    <property type="molecule type" value="Genomic_DNA"/>
</dbReference>
<proteinExistence type="predicted"/>
<dbReference type="Proteomes" id="UP001141806">
    <property type="component" value="Unassembled WGS sequence"/>
</dbReference>
<protein>
    <submittedName>
        <fullName evidence="1">Uncharacterized protein</fullName>
    </submittedName>
</protein>